<evidence type="ECO:0000313" key="3">
    <source>
        <dbReference type="Proteomes" id="UP001305521"/>
    </source>
</evidence>
<sequence>MTKRRAATPSSAPLTTSRAALLEDGTDAAFRRLVNGLLALSQRHQALRDGHAARIGLAGPAYSILISVLHLGTQGAVSVSDVASHMKVSAAFITAETNKLEGAGLLEKRRDPADGRRVQLAVTAAGSARLAALAPTQRLVNDIEFGPLSRAEFRTLLRLVESLTGAADRALELQQALAAEDQRGAA</sequence>
<evidence type="ECO:0000259" key="1">
    <source>
        <dbReference type="PROSITE" id="PS50995"/>
    </source>
</evidence>
<dbReference type="RefSeq" id="WP_318647800.1">
    <property type="nucleotide sequence ID" value="NZ_CP137852.1"/>
</dbReference>
<dbReference type="SMART" id="SM00347">
    <property type="entry name" value="HTH_MARR"/>
    <property type="match status" value="1"/>
</dbReference>
<protein>
    <submittedName>
        <fullName evidence="2">MarR family winged helix-turn-helix transcriptional regulator</fullName>
    </submittedName>
</protein>
<evidence type="ECO:0000313" key="2">
    <source>
        <dbReference type="EMBL" id="WPB83843.1"/>
    </source>
</evidence>
<organism evidence="2 3">
    <name type="scientific">Sediminicoccus rosea</name>
    <dbReference type="NCBI Taxonomy" id="1225128"/>
    <lineage>
        <taxon>Bacteria</taxon>
        <taxon>Pseudomonadati</taxon>
        <taxon>Pseudomonadota</taxon>
        <taxon>Alphaproteobacteria</taxon>
        <taxon>Acetobacterales</taxon>
        <taxon>Roseomonadaceae</taxon>
        <taxon>Sediminicoccus</taxon>
    </lineage>
</organism>
<gene>
    <name evidence="2" type="ORF">R9Z33_17215</name>
</gene>
<accession>A0ABZ0PEP2</accession>
<dbReference type="InterPro" id="IPR036388">
    <property type="entry name" value="WH-like_DNA-bd_sf"/>
</dbReference>
<name>A0ABZ0PEP2_9PROT</name>
<dbReference type="Pfam" id="PF01047">
    <property type="entry name" value="MarR"/>
    <property type="match status" value="1"/>
</dbReference>
<dbReference type="PANTHER" id="PTHR33164:SF43">
    <property type="entry name" value="HTH-TYPE TRANSCRIPTIONAL REPRESSOR YETL"/>
    <property type="match status" value="1"/>
</dbReference>
<dbReference type="SUPFAM" id="SSF46785">
    <property type="entry name" value="Winged helix' DNA-binding domain"/>
    <property type="match status" value="1"/>
</dbReference>
<dbReference type="PANTHER" id="PTHR33164">
    <property type="entry name" value="TRANSCRIPTIONAL REGULATOR, MARR FAMILY"/>
    <property type="match status" value="1"/>
</dbReference>
<dbReference type="EMBL" id="CP137852">
    <property type="protein sequence ID" value="WPB83843.1"/>
    <property type="molecule type" value="Genomic_DNA"/>
</dbReference>
<reference evidence="2 3" key="1">
    <citation type="submission" date="2023-11" db="EMBL/GenBank/DDBJ databases">
        <title>Arctic aerobic anoxygenic photoheterotroph Sediminicoccus rosea KRV36 adapts its photosynthesis to long days of polar summer.</title>
        <authorList>
            <person name="Tomasch J."/>
            <person name="Kopejtka K."/>
            <person name="Bily T."/>
            <person name="Gardiner A.T."/>
            <person name="Gardian Z."/>
            <person name="Shivaramu S."/>
            <person name="Koblizek M."/>
            <person name="Engelhardt F."/>
            <person name="Kaftan D."/>
        </authorList>
    </citation>
    <scope>NUCLEOTIDE SEQUENCE [LARGE SCALE GENOMIC DNA]</scope>
    <source>
        <strain evidence="2 3">R-30</strain>
    </source>
</reference>
<feature type="domain" description="HTH marR-type" evidence="1">
    <location>
        <begin position="30"/>
        <end position="165"/>
    </location>
</feature>
<dbReference type="PROSITE" id="PS50995">
    <property type="entry name" value="HTH_MARR_2"/>
    <property type="match status" value="1"/>
</dbReference>
<dbReference type="InterPro" id="IPR000835">
    <property type="entry name" value="HTH_MarR-typ"/>
</dbReference>
<keyword evidence="3" id="KW-1185">Reference proteome</keyword>
<dbReference type="InterPro" id="IPR036390">
    <property type="entry name" value="WH_DNA-bd_sf"/>
</dbReference>
<dbReference type="Proteomes" id="UP001305521">
    <property type="component" value="Chromosome"/>
</dbReference>
<proteinExistence type="predicted"/>
<dbReference type="InterPro" id="IPR039422">
    <property type="entry name" value="MarR/SlyA-like"/>
</dbReference>
<dbReference type="Gene3D" id="1.10.10.10">
    <property type="entry name" value="Winged helix-like DNA-binding domain superfamily/Winged helix DNA-binding domain"/>
    <property type="match status" value="1"/>
</dbReference>